<dbReference type="Proteomes" id="UP000305451">
    <property type="component" value="Unassembled WGS sequence"/>
</dbReference>
<reference evidence="5 6" key="1">
    <citation type="journal article" date="2013" name="Int. J. Syst. Evol. Microbiol.">
        <title>Marinicauda pacifica gen. nov., sp. nov., a prosthecate alphaproteobacterium of the family Hyphomonadaceae isolated from deep seawater.</title>
        <authorList>
            <person name="Zhang X.Y."/>
            <person name="Li G.W."/>
            <person name="Wang C.S."/>
            <person name="Zhang Y.J."/>
            <person name="Xu X.W."/>
            <person name="Li H."/>
            <person name="Liu A."/>
            <person name="Liu C."/>
            <person name="Xie B.B."/>
            <person name="Qin Q.L."/>
            <person name="Xu Z."/>
            <person name="Chen X.L."/>
            <person name="Zhou B.C."/>
            <person name="Zhang Y.Z."/>
        </authorList>
    </citation>
    <scope>NUCLEOTIDE SEQUENCE [LARGE SCALE GENOMIC DNA]</scope>
    <source>
        <strain evidence="5 6">P-1 km-3</strain>
    </source>
</reference>
<dbReference type="EMBL" id="SRXV01000002">
    <property type="protein sequence ID" value="TGY93396.1"/>
    <property type="molecule type" value="Genomic_DNA"/>
</dbReference>
<dbReference type="InterPro" id="IPR000551">
    <property type="entry name" value="MerR-type_HTH_dom"/>
</dbReference>
<accession>A0A4S2HBW1</accession>
<dbReference type="SMART" id="SM00422">
    <property type="entry name" value="HTH_MERR"/>
    <property type="match status" value="1"/>
</dbReference>
<evidence type="ECO:0000259" key="4">
    <source>
        <dbReference type="PROSITE" id="PS50937"/>
    </source>
</evidence>
<dbReference type="GO" id="GO:0003700">
    <property type="term" value="F:DNA-binding transcription factor activity"/>
    <property type="evidence" value="ECO:0007669"/>
    <property type="project" value="InterPro"/>
</dbReference>
<keyword evidence="1" id="KW-0805">Transcription regulation</keyword>
<gene>
    <name evidence="5" type="ORF">E5162_09080</name>
</gene>
<dbReference type="CDD" id="cd04785">
    <property type="entry name" value="HTH_CadR-PbrR-like"/>
    <property type="match status" value="1"/>
</dbReference>
<keyword evidence="3" id="KW-0804">Transcription</keyword>
<evidence type="ECO:0000256" key="3">
    <source>
        <dbReference type="ARBA" id="ARBA00023163"/>
    </source>
</evidence>
<keyword evidence="2" id="KW-0238">DNA-binding</keyword>
<evidence type="ECO:0000313" key="6">
    <source>
        <dbReference type="Proteomes" id="UP000305451"/>
    </source>
</evidence>
<dbReference type="Gene3D" id="1.10.1660.10">
    <property type="match status" value="1"/>
</dbReference>
<protein>
    <submittedName>
        <fullName evidence="5">MerR family transcriptional regulator</fullName>
    </submittedName>
</protein>
<dbReference type="GO" id="GO:0003677">
    <property type="term" value="F:DNA binding"/>
    <property type="evidence" value="ECO:0007669"/>
    <property type="project" value="UniProtKB-KW"/>
</dbReference>
<evidence type="ECO:0000256" key="2">
    <source>
        <dbReference type="ARBA" id="ARBA00023125"/>
    </source>
</evidence>
<organism evidence="5 6">
    <name type="scientific">Marinicauda pacifica</name>
    <dbReference type="NCBI Taxonomy" id="1133559"/>
    <lineage>
        <taxon>Bacteria</taxon>
        <taxon>Pseudomonadati</taxon>
        <taxon>Pseudomonadota</taxon>
        <taxon>Alphaproteobacteria</taxon>
        <taxon>Maricaulales</taxon>
        <taxon>Maricaulaceae</taxon>
        <taxon>Marinicauda</taxon>
    </lineage>
</organism>
<dbReference type="PANTHER" id="PTHR30204">
    <property type="entry name" value="REDOX-CYCLING DRUG-SENSING TRANSCRIPTIONAL ACTIVATOR SOXR"/>
    <property type="match status" value="1"/>
</dbReference>
<dbReference type="PANTHER" id="PTHR30204:SF94">
    <property type="entry name" value="HEAVY METAL-DEPENDENT TRANSCRIPTIONAL REGULATOR HI_0293-RELATED"/>
    <property type="match status" value="1"/>
</dbReference>
<dbReference type="PROSITE" id="PS50937">
    <property type="entry name" value="HTH_MERR_2"/>
    <property type="match status" value="1"/>
</dbReference>
<dbReference type="PROSITE" id="PS00552">
    <property type="entry name" value="HTH_MERR_1"/>
    <property type="match status" value="1"/>
</dbReference>
<evidence type="ECO:0000313" key="5">
    <source>
        <dbReference type="EMBL" id="TGY93396.1"/>
    </source>
</evidence>
<keyword evidence="6" id="KW-1185">Reference proteome</keyword>
<dbReference type="PRINTS" id="PR00040">
    <property type="entry name" value="HTHMERR"/>
</dbReference>
<comment type="caution">
    <text evidence="5">The sequence shown here is derived from an EMBL/GenBank/DDBJ whole genome shotgun (WGS) entry which is preliminary data.</text>
</comment>
<dbReference type="SUPFAM" id="SSF46955">
    <property type="entry name" value="Putative DNA-binding domain"/>
    <property type="match status" value="1"/>
</dbReference>
<evidence type="ECO:0000256" key="1">
    <source>
        <dbReference type="ARBA" id="ARBA00023015"/>
    </source>
</evidence>
<name>A0A4S2HBW1_9PROT</name>
<dbReference type="InterPro" id="IPR009061">
    <property type="entry name" value="DNA-bd_dom_put_sf"/>
</dbReference>
<dbReference type="OrthoDB" id="9802944at2"/>
<dbReference type="Pfam" id="PF13411">
    <property type="entry name" value="MerR_1"/>
    <property type="match status" value="1"/>
</dbReference>
<proteinExistence type="predicted"/>
<dbReference type="AlphaFoldDB" id="A0A4S2HBW1"/>
<dbReference type="InterPro" id="IPR047057">
    <property type="entry name" value="MerR_fam"/>
</dbReference>
<feature type="domain" description="HTH merR-type" evidence="4">
    <location>
        <begin position="1"/>
        <end position="69"/>
    </location>
</feature>
<sequence length="129" mass="14475">MTIGALSRATGVKVTTIRYYETIGLMARPARTASGHRRYTTAERDQLAFIRQARRLGFELDAIRELLELARYPEQSCSNADSIARRQKAEIEARIRRLETLDAELARMIADCEGGRTADCRVLEALTGS</sequence>